<keyword evidence="2" id="KW-1185">Reference proteome</keyword>
<sequence>MAIIRLACFAASVFATWAPRLYAYYSSCLESLLAHDSVLIRNFIGSVWAVVAYNFGPRTVTWRHRDFHNIPFGWCCITALGSFDYRRGGHLVLWDFGLVIQFPPGSTVLIPSAIVAHSNTSIARGERRYSITQFSAGGLFRWVDHGFQTEKYFFESLNEDELRAEKERQSQRWTQGLSQFSTLDELADL</sequence>
<dbReference type="Gene3D" id="3.60.130.30">
    <property type="match status" value="1"/>
</dbReference>
<accession>A0A0D7AI33</accession>
<dbReference type="Proteomes" id="UP000054144">
    <property type="component" value="Unassembled WGS sequence"/>
</dbReference>
<reference evidence="1 2" key="1">
    <citation type="journal article" date="2015" name="Fungal Genet. Biol.">
        <title>Evolution of novel wood decay mechanisms in Agaricales revealed by the genome sequences of Fistulina hepatica and Cylindrobasidium torrendii.</title>
        <authorList>
            <person name="Floudas D."/>
            <person name="Held B.W."/>
            <person name="Riley R."/>
            <person name="Nagy L.G."/>
            <person name="Koehler G."/>
            <person name="Ransdell A.S."/>
            <person name="Younus H."/>
            <person name="Chow J."/>
            <person name="Chiniquy J."/>
            <person name="Lipzen A."/>
            <person name="Tritt A."/>
            <person name="Sun H."/>
            <person name="Haridas S."/>
            <person name="LaButti K."/>
            <person name="Ohm R.A."/>
            <person name="Kues U."/>
            <person name="Blanchette R.A."/>
            <person name="Grigoriev I.V."/>
            <person name="Minto R.E."/>
            <person name="Hibbett D.S."/>
        </authorList>
    </citation>
    <scope>NUCLEOTIDE SEQUENCE [LARGE SCALE GENOMIC DNA]</scope>
    <source>
        <strain evidence="1 2">ATCC 64428</strain>
    </source>
</reference>
<proteinExistence type="predicted"/>
<evidence type="ECO:0000313" key="1">
    <source>
        <dbReference type="EMBL" id="KIY51409.1"/>
    </source>
</evidence>
<dbReference type="EMBL" id="KN881666">
    <property type="protein sequence ID" value="KIY51409.1"/>
    <property type="molecule type" value="Genomic_DNA"/>
</dbReference>
<organism evidence="1 2">
    <name type="scientific">Fistulina hepatica ATCC 64428</name>
    <dbReference type="NCBI Taxonomy" id="1128425"/>
    <lineage>
        <taxon>Eukaryota</taxon>
        <taxon>Fungi</taxon>
        <taxon>Dikarya</taxon>
        <taxon>Basidiomycota</taxon>
        <taxon>Agaricomycotina</taxon>
        <taxon>Agaricomycetes</taxon>
        <taxon>Agaricomycetidae</taxon>
        <taxon>Agaricales</taxon>
        <taxon>Fistulinaceae</taxon>
        <taxon>Fistulina</taxon>
    </lineage>
</organism>
<gene>
    <name evidence="1" type="ORF">FISHEDRAFT_37254</name>
</gene>
<evidence type="ECO:0008006" key="3">
    <source>
        <dbReference type="Google" id="ProtNLM"/>
    </source>
</evidence>
<name>A0A0D7AI33_9AGAR</name>
<protein>
    <recommendedName>
        <fullName evidence="3">Fe2OG dioxygenase domain-containing protein</fullName>
    </recommendedName>
</protein>
<dbReference type="AlphaFoldDB" id="A0A0D7AI33"/>
<dbReference type="OrthoDB" id="3025143at2759"/>
<evidence type="ECO:0000313" key="2">
    <source>
        <dbReference type="Proteomes" id="UP000054144"/>
    </source>
</evidence>